<protein>
    <submittedName>
        <fullName evidence="1">Uncharacterized protein</fullName>
    </submittedName>
</protein>
<name>A0AAN7UKA2_9PEZI</name>
<organism evidence="1 2">
    <name type="scientific">Xylaria bambusicola</name>
    <dbReference type="NCBI Taxonomy" id="326684"/>
    <lineage>
        <taxon>Eukaryota</taxon>
        <taxon>Fungi</taxon>
        <taxon>Dikarya</taxon>
        <taxon>Ascomycota</taxon>
        <taxon>Pezizomycotina</taxon>
        <taxon>Sordariomycetes</taxon>
        <taxon>Xylariomycetidae</taxon>
        <taxon>Xylariales</taxon>
        <taxon>Xylariaceae</taxon>
        <taxon>Xylaria</taxon>
    </lineage>
</organism>
<keyword evidence="2" id="KW-1185">Reference proteome</keyword>
<evidence type="ECO:0000313" key="2">
    <source>
        <dbReference type="Proteomes" id="UP001305414"/>
    </source>
</evidence>
<proteinExistence type="predicted"/>
<evidence type="ECO:0000313" key="1">
    <source>
        <dbReference type="EMBL" id="KAK5627751.1"/>
    </source>
</evidence>
<dbReference type="Proteomes" id="UP001305414">
    <property type="component" value="Unassembled WGS sequence"/>
</dbReference>
<comment type="caution">
    <text evidence="1">The sequence shown here is derived from an EMBL/GenBank/DDBJ whole genome shotgun (WGS) entry which is preliminary data.</text>
</comment>
<sequence>MFDGLTEDDEVWVAVRCVPDLTFPSDGSIPYYRIVDIPGSREWLVAMSTRVAADLGQHIVSSFDFSKEDEGEVRVLGEWAARVKASDRITRFINDARTSV</sequence>
<dbReference type="AlphaFoldDB" id="A0AAN7UKA2"/>
<accession>A0AAN7UKA2</accession>
<gene>
    <name evidence="1" type="ORF">RRF57_003466</name>
</gene>
<dbReference type="EMBL" id="JAWHQM010000006">
    <property type="protein sequence ID" value="KAK5627751.1"/>
    <property type="molecule type" value="Genomic_DNA"/>
</dbReference>
<reference evidence="1 2" key="1">
    <citation type="submission" date="2023-10" db="EMBL/GenBank/DDBJ databases">
        <title>Draft genome sequence of Xylaria bambusicola isolate GMP-LS, the root and basal stem rot pathogen of sugarcane in Indonesia.</title>
        <authorList>
            <person name="Selvaraj P."/>
            <person name="Muralishankar V."/>
            <person name="Muruganantham S."/>
            <person name="Sp S."/>
            <person name="Haryani S."/>
            <person name="Lau K.J.X."/>
            <person name="Naqvi N.I."/>
        </authorList>
    </citation>
    <scope>NUCLEOTIDE SEQUENCE [LARGE SCALE GENOMIC DNA]</scope>
    <source>
        <strain evidence="1">GMP-LS</strain>
    </source>
</reference>